<organism evidence="1 2">
    <name type="scientific">Aspergillus oryzae (strain 3.042)</name>
    <name type="common">Yellow koji mold</name>
    <dbReference type="NCBI Taxonomy" id="1160506"/>
    <lineage>
        <taxon>Eukaryota</taxon>
        <taxon>Fungi</taxon>
        <taxon>Dikarya</taxon>
        <taxon>Ascomycota</taxon>
        <taxon>Pezizomycotina</taxon>
        <taxon>Eurotiomycetes</taxon>
        <taxon>Eurotiomycetidae</taxon>
        <taxon>Eurotiales</taxon>
        <taxon>Aspergillaceae</taxon>
        <taxon>Aspergillus</taxon>
        <taxon>Aspergillus subgen. Circumdati</taxon>
    </lineage>
</organism>
<reference evidence="1 2" key="1">
    <citation type="journal article" date="2012" name="Eukaryot. Cell">
        <title>Draft genome sequence of Aspergillus oryzae strain 3.042.</title>
        <authorList>
            <person name="Zhao G."/>
            <person name="Yao Y."/>
            <person name="Qi W."/>
            <person name="Wang C."/>
            <person name="Hou L."/>
            <person name="Zeng B."/>
            <person name="Cao X."/>
        </authorList>
    </citation>
    <scope>NUCLEOTIDE SEQUENCE [LARGE SCALE GENOMIC DNA]</scope>
    <source>
        <strain evidence="1 2">3.042</strain>
    </source>
</reference>
<proteinExistence type="predicted"/>
<dbReference type="HOGENOM" id="CLU_834138_0_0_1"/>
<dbReference type="EMBL" id="AKHY01000214">
    <property type="protein sequence ID" value="EIT72645.1"/>
    <property type="molecule type" value="Genomic_DNA"/>
</dbReference>
<name>I8TF57_ASPO3</name>
<reference evidence="2" key="2">
    <citation type="submission" date="2012-06" db="EMBL/GenBank/DDBJ databases">
        <title>Comparative genomic analyses of Aspergillus oryzae 3.042 and A. oryzae RIB40 for soy-sauce fermentation.</title>
        <authorList>
            <person name="Zhao G."/>
            <person name="Hou L."/>
            <person name="Wang C."/>
            <person name="Cao X."/>
        </authorList>
    </citation>
    <scope>NUCLEOTIDE SEQUENCE [LARGE SCALE GENOMIC DNA]</scope>
    <source>
        <strain evidence="2">3.042</strain>
    </source>
</reference>
<accession>I8TF57</accession>
<evidence type="ECO:0000313" key="1">
    <source>
        <dbReference type="EMBL" id="EIT72645.1"/>
    </source>
</evidence>
<comment type="caution">
    <text evidence="1">The sequence shown here is derived from an EMBL/GenBank/DDBJ whole genome shotgun (WGS) entry which is preliminary data.</text>
</comment>
<dbReference type="AlphaFoldDB" id="I8TF57"/>
<evidence type="ECO:0000313" key="2">
    <source>
        <dbReference type="Proteomes" id="UP000002812"/>
    </source>
</evidence>
<dbReference type="Proteomes" id="UP000002812">
    <property type="component" value="Unassembled WGS sequence"/>
</dbReference>
<protein>
    <submittedName>
        <fullName evidence="1">Uncharacterized protein</fullName>
    </submittedName>
</protein>
<gene>
    <name evidence="1" type="ORF">Ao3042_01047</name>
</gene>
<sequence>MADVGLEDINASILQKALHIPATVKTLTQCNWTRHLVRQLLDALRVFREQRFFKEKWLVRFKRLGQLLRHGLVQTAMEVQRSIQTQRLDSLQTLDARIQRSWGIQPVHVLRGVHLDRFESLCQACFAGCFDVVGSVTADPCVDGELIADLSPDELVNWDAEFAALEIPQGDVDTGDGGHEDGATAVEAETPGHLPDVFDITDLLALLRRSAEGIEGGNILGLVSLETLAQRIERSFDGFCVPFEGAFTPAVVSIFIYYFDEKPSGKDSEILDGLDLGHGDCGEVGEDNVGKLIVEQHYRTERKAQTSDFVFYFEEEKEKKKERKSEQKRGGRV</sequence>